<feature type="domain" description="Histidine kinase" evidence="10">
    <location>
        <begin position="312"/>
        <end position="531"/>
    </location>
</feature>
<feature type="transmembrane region" description="Helical" evidence="9">
    <location>
        <begin position="24"/>
        <end position="44"/>
    </location>
</feature>
<keyword evidence="7" id="KW-0902">Two-component regulatory system</keyword>
<dbReference type="PROSITE" id="PS50885">
    <property type="entry name" value="HAMP"/>
    <property type="match status" value="1"/>
</dbReference>
<dbReference type="RefSeq" id="WP_146682320.1">
    <property type="nucleotide sequence ID" value="NZ_CP019646.1"/>
</dbReference>
<dbReference type="InterPro" id="IPR036097">
    <property type="entry name" value="HisK_dim/P_sf"/>
</dbReference>
<reference evidence="13" key="1">
    <citation type="submission" date="2017-02" db="EMBL/GenBank/DDBJ databases">
        <title>Comparative genomics and description of representatives of a novel lineage of planctomycetes thriving in anoxic sediments.</title>
        <authorList>
            <person name="Spring S."/>
            <person name="Bunk B."/>
            <person name="Sproer C."/>
        </authorList>
    </citation>
    <scope>NUCLEOTIDE SEQUENCE [LARGE SCALE GENOMIC DNA]</scope>
    <source>
        <strain evidence="13">SM-Chi-D1</strain>
    </source>
</reference>
<dbReference type="SMART" id="SM00387">
    <property type="entry name" value="HATPase_c"/>
    <property type="match status" value="1"/>
</dbReference>
<dbReference type="InterPro" id="IPR036890">
    <property type="entry name" value="HATPase_C_sf"/>
</dbReference>
<evidence type="ECO:0000259" key="11">
    <source>
        <dbReference type="PROSITE" id="PS50885"/>
    </source>
</evidence>
<dbReference type="AlphaFoldDB" id="A0A1Q2MBF2"/>
<dbReference type="SMART" id="SM00304">
    <property type="entry name" value="HAMP"/>
    <property type="match status" value="1"/>
</dbReference>
<keyword evidence="6" id="KW-0418">Kinase</keyword>
<keyword evidence="9" id="KW-0472">Membrane</keyword>
<dbReference type="SUPFAM" id="SSF158472">
    <property type="entry name" value="HAMP domain-like"/>
    <property type="match status" value="1"/>
</dbReference>
<protein>
    <recommendedName>
        <fullName evidence="3">histidine kinase</fullName>
        <ecNumber evidence="3">2.7.13.3</ecNumber>
    </recommendedName>
</protein>
<keyword evidence="5 12" id="KW-0808">Transferase</keyword>
<dbReference type="Proteomes" id="UP000188181">
    <property type="component" value="Chromosome"/>
</dbReference>
<dbReference type="InterPro" id="IPR003661">
    <property type="entry name" value="HisK_dim/P_dom"/>
</dbReference>
<evidence type="ECO:0000256" key="4">
    <source>
        <dbReference type="ARBA" id="ARBA00022553"/>
    </source>
</evidence>
<evidence type="ECO:0000256" key="5">
    <source>
        <dbReference type="ARBA" id="ARBA00022679"/>
    </source>
</evidence>
<keyword evidence="13" id="KW-1185">Reference proteome</keyword>
<comment type="catalytic activity">
    <reaction evidence="1">
        <text>ATP + protein L-histidine = ADP + protein N-phospho-L-histidine.</text>
        <dbReference type="EC" id="2.7.13.3"/>
    </reaction>
</comment>
<dbReference type="SUPFAM" id="SSF55874">
    <property type="entry name" value="ATPase domain of HSP90 chaperone/DNA topoisomerase II/histidine kinase"/>
    <property type="match status" value="1"/>
</dbReference>
<dbReference type="Pfam" id="PF00672">
    <property type="entry name" value="HAMP"/>
    <property type="match status" value="1"/>
</dbReference>
<feature type="domain" description="HAMP" evidence="11">
    <location>
        <begin position="224"/>
        <end position="276"/>
    </location>
</feature>
<evidence type="ECO:0000256" key="1">
    <source>
        <dbReference type="ARBA" id="ARBA00000085"/>
    </source>
</evidence>
<dbReference type="InterPro" id="IPR005467">
    <property type="entry name" value="His_kinase_dom"/>
</dbReference>
<dbReference type="InterPro" id="IPR003660">
    <property type="entry name" value="HAMP_dom"/>
</dbReference>
<evidence type="ECO:0000313" key="13">
    <source>
        <dbReference type="Proteomes" id="UP000188181"/>
    </source>
</evidence>
<feature type="coiled-coil region" evidence="8">
    <location>
        <begin position="268"/>
        <end position="298"/>
    </location>
</feature>
<dbReference type="Gene3D" id="1.10.287.130">
    <property type="match status" value="1"/>
</dbReference>
<evidence type="ECO:0000256" key="9">
    <source>
        <dbReference type="SAM" id="Phobius"/>
    </source>
</evidence>
<dbReference type="OrthoDB" id="9813394at2"/>
<feature type="transmembrane region" description="Helical" evidence="9">
    <location>
        <begin position="197"/>
        <end position="222"/>
    </location>
</feature>
<dbReference type="PANTHER" id="PTHR43711">
    <property type="entry name" value="TWO-COMPONENT HISTIDINE KINASE"/>
    <property type="match status" value="1"/>
</dbReference>
<evidence type="ECO:0000256" key="2">
    <source>
        <dbReference type="ARBA" id="ARBA00004370"/>
    </source>
</evidence>
<dbReference type="PANTHER" id="PTHR43711:SF26">
    <property type="entry name" value="SENSOR HISTIDINE KINASE RCSC"/>
    <property type="match status" value="1"/>
</dbReference>
<keyword evidence="9" id="KW-0812">Transmembrane</keyword>
<keyword evidence="4" id="KW-0597">Phosphoprotein</keyword>
<comment type="subcellular location">
    <subcellularLocation>
        <location evidence="2">Membrane</location>
    </subcellularLocation>
</comment>
<dbReference type="Gene3D" id="3.30.565.10">
    <property type="entry name" value="Histidine kinase-like ATPase, C-terminal domain"/>
    <property type="match status" value="1"/>
</dbReference>
<dbReference type="KEGG" id="pbas:SMSP2_00363"/>
<keyword evidence="8" id="KW-0175">Coiled coil</keyword>
<dbReference type="Gene3D" id="6.10.340.10">
    <property type="match status" value="1"/>
</dbReference>
<evidence type="ECO:0000259" key="10">
    <source>
        <dbReference type="PROSITE" id="PS50109"/>
    </source>
</evidence>
<accession>A0A1Q2MBF2</accession>
<name>A0A1Q2MBF2_9BACT</name>
<evidence type="ECO:0000256" key="6">
    <source>
        <dbReference type="ARBA" id="ARBA00022777"/>
    </source>
</evidence>
<dbReference type="Pfam" id="PF02518">
    <property type="entry name" value="HATPase_c"/>
    <property type="match status" value="1"/>
</dbReference>
<dbReference type="GO" id="GO:0000155">
    <property type="term" value="F:phosphorelay sensor kinase activity"/>
    <property type="evidence" value="ECO:0007669"/>
    <property type="project" value="InterPro"/>
</dbReference>
<dbReference type="STRING" id="1851148.SMSP2_00363"/>
<dbReference type="PROSITE" id="PS50109">
    <property type="entry name" value="HIS_KIN"/>
    <property type="match status" value="1"/>
</dbReference>
<dbReference type="FunFam" id="3.30.565.10:FF:000006">
    <property type="entry name" value="Sensor histidine kinase WalK"/>
    <property type="match status" value="1"/>
</dbReference>
<evidence type="ECO:0000256" key="7">
    <source>
        <dbReference type="ARBA" id="ARBA00023012"/>
    </source>
</evidence>
<dbReference type="GO" id="GO:0016020">
    <property type="term" value="C:membrane"/>
    <property type="evidence" value="ECO:0007669"/>
    <property type="project" value="UniProtKB-SubCell"/>
</dbReference>
<dbReference type="PRINTS" id="PR00344">
    <property type="entry name" value="BCTRLSENSOR"/>
</dbReference>
<dbReference type="EMBL" id="CP019646">
    <property type="protein sequence ID" value="AQQ70026.1"/>
    <property type="molecule type" value="Genomic_DNA"/>
</dbReference>
<proteinExistence type="predicted"/>
<gene>
    <name evidence="12" type="primary">pleC</name>
    <name evidence="12" type="ORF">SMSP2_00363</name>
</gene>
<dbReference type="InterPro" id="IPR004358">
    <property type="entry name" value="Sig_transdc_His_kin-like_C"/>
</dbReference>
<dbReference type="SUPFAM" id="SSF47384">
    <property type="entry name" value="Homodimeric domain of signal transducing histidine kinase"/>
    <property type="match status" value="1"/>
</dbReference>
<dbReference type="InterPro" id="IPR003594">
    <property type="entry name" value="HATPase_dom"/>
</dbReference>
<dbReference type="CDD" id="cd00082">
    <property type="entry name" value="HisKA"/>
    <property type="match status" value="1"/>
</dbReference>
<dbReference type="EC" id="2.7.13.3" evidence="3"/>
<dbReference type="SMART" id="SM00388">
    <property type="entry name" value="HisKA"/>
    <property type="match status" value="1"/>
</dbReference>
<evidence type="ECO:0000313" key="12">
    <source>
        <dbReference type="EMBL" id="AQQ70026.1"/>
    </source>
</evidence>
<dbReference type="Pfam" id="PF00512">
    <property type="entry name" value="HisKA"/>
    <property type="match status" value="1"/>
</dbReference>
<evidence type="ECO:0000256" key="8">
    <source>
        <dbReference type="SAM" id="Coils"/>
    </source>
</evidence>
<dbReference type="InterPro" id="IPR050736">
    <property type="entry name" value="Sensor_HK_Regulatory"/>
</dbReference>
<evidence type="ECO:0000256" key="3">
    <source>
        <dbReference type="ARBA" id="ARBA00012438"/>
    </source>
</evidence>
<sequence length="545" mass="61228">MDIQDKFNLRKFFQPDTIASKCRLRFGFTIILVLILALLFPYLWMGKLAQKSVIDSGFSAVETVLKNHMKSRSSFELDTEPFILEETGDKYKSQYSPVNIRWRRFELENQPESETVFSKKELKTITEIREEDKQPFRVWGEGSGALATKKYVHLIKSESRCLQCHSEQGAAPPFQNNQPIGAFVITKLVGHTDRARLVNIICILMAGLLAGSGAIIALYVTVQKVILSPLRQLRALANNLAEGNLDTRTSIKTNDEYERLSNAINHMLDGLQSSQEKLRNANRQLDEKILELSERNVELFKANKLKGEFLANMSHEFRTPLNSIMGFADIIRERPDAQKEKIQRYADNIGKSGRNLLSMINDLLEMAKVEAGKVEIKIHEVNIPEICSSLVNFFLPMTTKKSIYVDIDLDPEIPIIRTDPDKLQQILYNFMSNAVKFVPESGKVSVIGRLLNEKTVRLSIADNGPGISKNNLDKIFDKFRQLDGSITRTGTGTGLGLAISKELSVLLGAEIKVESVLNQGAVFSLDLPVLGPDAKMPETAKDNQQ</sequence>
<dbReference type="CDD" id="cd06225">
    <property type="entry name" value="HAMP"/>
    <property type="match status" value="1"/>
</dbReference>
<keyword evidence="9" id="KW-1133">Transmembrane helix</keyword>
<organism evidence="12 13">
    <name type="scientific">Limihaloglobus sulfuriphilus</name>
    <dbReference type="NCBI Taxonomy" id="1851148"/>
    <lineage>
        <taxon>Bacteria</taxon>
        <taxon>Pseudomonadati</taxon>
        <taxon>Planctomycetota</taxon>
        <taxon>Phycisphaerae</taxon>
        <taxon>Sedimentisphaerales</taxon>
        <taxon>Sedimentisphaeraceae</taxon>
        <taxon>Limihaloglobus</taxon>
    </lineage>
</organism>